<dbReference type="PROSITE" id="PS51186">
    <property type="entry name" value="GNAT"/>
    <property type="match status" value="1"/>
</dbReference>
<evidence type="ECO:0000259" key="3">
    <source>
        <dbReference type="PROSITE" id="PS51186"/>
    </source>
</evidence>
<dbReference type="RefSeq" id="WP_189584579.1">
    <property type="nucleotide sequence ID" value="NZ_BMYV01000002.1"/>
</dbReference>
<dbReference type="PANTHER" id="PTHR43877:SF5">
    <property type="entry name" value="BLL8307 PROTEIN"/>
    <property type="match status" value="1"/>
</dbReference>
<dbReference type="SUPFAM" id="SSF55729">
    <property type="entry name" value="Acyl-CoA N-acyltransferases (Nat)"/>
    <property type="match status" value="1"/>
</dbReference>
<dbReference type="AlphaFoldDB" id="A0A918NHS1"/>
<dbReference type="InterPro" id="IPR016181">
    <property type="entry name" value="Acyl_CoA_acyltransferase"/>
</dbReference>
<evidence type="ECO:0000313" key="5">
    <source>
        <dbReference type="Proteomes" id="UP000600865"/>
    </source>
</evidence>
<comment type="caution">
    <text evidence="4">The sequence shown here is derived from an EMBL/GenBank/DDBJ whole genome shotgun (WGS) entry which is preliminary data.</text>
</comment>
<organism evidence="4 5">
    <name type="scientific">Litorimonas cladophorae</name>
    <dbReference type="NCBI Taxonomy" id="1220491"/>
    <lineage>
        <taxon>Bacteria</taxon>
        <taxon>Pseudomonadati</taxon>
        <taxon>Pseudomonadota</taxon>
        <taxon>Alphaproteobacteria</taxon>
        <taxon>Maricaulales</taxon>
        <taxon>Robiginitomaculaceae</taxon>
    </lineage>
</organism>
<accession>A0A918NHS1</accession>
<evidence type="ECO:0000313" key="4">
    <source>
        <dbReference type="EMBL" id="GGX68561.1"/>
    </source>
</evidence>
<dbReference type="Proteomes" id="UP000600865">
    <property type="component" value="Unassembled WGS sequence"/>
</dbReference>
<dbReference type="CDD" id="cd04301">
    <property type="entry name" value="NAT_SF"/>
    <property type="match status" value="1"/>
</dbReference>
<dbReference type="Gene3D" id="3.40.630.30">
    <property type="match status" value="1"/>
</dbReference>
<dbReference type="Pfam" id="PF00583">
    <property type="entry name" value="Acetyltransf_1"/>
    <property type="match status" value="1"/>
</dbReference>
<name>A0A918NHS1_9PROT</name>
<keyword evidence="2" id="KW-0012">Acyltransferase</keyword>
<dbReference type="InterPro" id="IPR000182">
    <property type="entry name" value="GNAT_dom"/>
</dbReference>
<dbReference type="InterPro" id="IPR050832">
    <property type="entry name" value="Bact_Acetyltransf"/>
</dbReference>
<protein>
    <submittedName>
        <fullName evidence="4">N-acetyltransferase YsnE</fullName>
    </submittedName>
</protein>
<keyword evidence="1" id="KW-0808">Transferase</keyword>
<evidence type="ECO:0000256" key="1">
    <source>
        <dbReference type="ARBA" id="ARBA00022679"/>
    </source>
</evidence>
<dbReference type="PANTHER" id="PTHR43877">
    <property type="entry name" value="AMINOALKYLPHOSPHONATE N-ACETYLTRANSFERASE-RELATED-RELATED"/>
    <property type="match status" value="1"/>
</dbReference>
<reference evidence="4 5" key="1">
    <citation type="journal article" date="2014" name="Int. J. Syst. Evol. Microbiol.">
        <title>Complete genome sequence of Corynebacterium casei LMG S-19264T (=DSM 44701T), isolated from a smear-ripened cheese.</title>
        <authorList>
            <consortium name="US DOE Joint Genome Institute (JGI-PGF)"/>
            <person name="Walter F."/>
            <person name="Albersmeier A."/>
            <person name="Kalinowski J."/>
            <person name="Ruckert C."/>
        </authorList>
    </citation>
    <scope>NUCLEOTIDE SEQUENCE [LARGE SCALE GENOMIC DNA]</scope>
    <source>
        <strain evidence="4 5">KCTC 23968</strain>
    </source>
</reference>
<proteinExistence type="predicted"/>
<feature type="domain" description="N-acetyltransferase" evidence="3">
    <location>
        <begin position="3"/>
        <end position="150"/>
    </location>
</feature>
<dbReference type="EMBL" id="BMYV01000002">
    <property type="protein sequence ID" value="GGX68561.1"/>
    <property type="molecule type" value="Genomic_DNA"/>
</dbReference>
<evidence type="ECO:0000256" key="2">
    <source>
        <dbReference type="ARBA" id="ARBA00023315"/>
    </source>
</evidence>
<dbReference type="GO" id="GO:0016747">
    <property type="term" value="F:acyltransferase activity, transferring groups other than amino-acyl groups"/>
    <property type="evidence" value="ECO:0007669"/>
    <property type="project" value="InterPro"/>
</dbReference>
<keyword evidence="5" id="KW-1185">Reference proteome</keyword>
<gene>
    <name evidence="4" type="primary">ysnE</name>
    <name evidence="4" type="ORF">GCM10011309_17950</name>
</gene>
<sequence length="151" mass="16636">MQISLADFEAEDVQDLIQTYLAFASQDACSHALGLSALQAPDVQMFVARNSAGELMGCAALKTLDKGSGEIKSVCTHDQHLRKGVSRALITYLETVADRSGLKYLYLETHNTPPYAAACRLYENLGFAYCGPFGDYVQNPRNVFMMKDIRS</sequence>